<accession>F2NMC5</accession>
<dbReference type="Pfam" id="PF04545">
    <property type="entry name" value="Sigma70_r4"/>
    <property type="match status" value="1"/>
</dbReference>
<dbReference type="PANTHER" id="PTHR43133">
    <property type="entry name" value="RNA POLYMERASE ECF-TYPE SIGMA FACTO"/>
    <property type="match status" value="1"/>
</dbReference>
<keyword evidence="10" id="KW-1185">Reference proteome</keyword>
<proteinExistence type="inferred from homology"/>
<dbReference type="Pfam" id="PF04542">
    <property type="entry name" value="Sigma70_r2"/>
    <property type="match status" value="1"/>
</dbReference>
<dbReference type="NCBIfam" id="TIGR02937">
    <property type="entry name" value="sigma70-ECF"/>
    <property type="match status" value="1"/>
</dbReference>
<dbReference type="InterPro" id="IPR007630">
    <property type="entry name" value="RNA_pol_sigma70_r4"/>
</dbReference>
<evidence type="ECO:0000256" key="1">
    <source>
        <dbReference type="ARBA" id="ARBA00010641"/>
    </source>
</evidence>
<keyword evidence="3" id="KW-0731">Sigma factor</keyword>
<keyword evidence="5" id="KW-0804">Transcription</keyword>
<dbReference type="STRING" id="869210.Marky_1071"/>
<dbReference type="OrthoDB" id="9782703at2"/>
<evidence type="ECO:0000259" key="7">
    <source>
        <dbReference type="Pfam" id="PF04542"/>
    </source>
</evidence>
<name>F2NMC5_MARHT</name>
<evidence type="ECO:0000313" key="10">
    <source>
        <dbReference type="Proteomes" id="UP000007030"/>
    </source>
</evidence>
<gene>
    <name evidence="9" type="ordered locus">Marky_1071</name>
</gene>
<dbReference type="Proteomes" id="UP000007030">
    <property type="component" value="Chromosome"/>
</dbReference>
<sequence>MATEEELLVRTASGDQAALAELYRRMAPRVLALATRILGSREEAEEVLQDTFVKLYRDGHRYTPEKSSARTFVLTVARNLAISRLRARSARPTKAPLDVHDPGFSHPAPEPPDLTTRVVVRRALEQLEADERRLLEEAFFMGYTHKELAQRHGLPLGTVKTRLRRALLKLRRYLEAP</sequence>
<dbReference type="GO" id="GO:0016987">
    <property type="term" value="F:sigma factor activity"/>
    <property type="evidence" value="ECO:0007669"/>
    <property type="project" value="UniProtKB-KW"/>
</dbReference>
<evidence type="ECO:0000256" key="2">
    <source>
        <dbReference type="ARBA" id="ARBA00023015"/>
    </source>
</evidence>
<dbReference type="Gene3D" id="1.10.10.10">
    <property type="entry name" value="Winged helix-like DNA-binding domain superfamily/Winged helix DNA-binding domain"/>
    <property type="match status" value="1"/>
</dbReference>
<dbReference type="KEGG" id="mhd:Marky_1071"/>
<evidence type="ECO:0000259" key="8">
    <source>
        <dbReference type="Pfam" id="PF04545"/>
    </source>
</evidence>
<dbReference type="PANTHER" id="PTHR43133:SF62">
    <property type="entry name" value="RNA POLYMERASE SIGMA FACTOR SIGZ"/>
    <property type="match status" value="1"/>
</dbReference>
<feature type="domain" description="RNA polymerase sigma-70 region 2" evidence="7">
    <location>
        <begin position="22"/>
        <end position="89"/>
    </location>
</feature>
<dbReference type="InterPro" id="IPR036388">
    <property type="entry name" value="WH-like_DNA-bd_sf"/>
</dbReference>
<dbReference type="HOGENOM" id="CLU_047691_9_3_0"/>
<organism evidence="9 10">
    <name type="scientific">Marinithermus hydrothermalis (strain DSM 14884 / JCM 11576 / T1)</name>
    <dbReference type="NCBI Taxonomy" id="869210"/>
    <lineage>
        <taxon>Bacteria</taxon>
        <taxon>Thermotogati</taxon>
        <taxon>Deinococcota</taxon>
        <taxon>Deinococci</taxon>
        <taxon>Thermales</taxon>
        <taxon>Thermaceae</taxon>
        <taxon>Marinithermus</taxon>
    </lineage>
</organism>
<comment type="similarity">
    <text evidence="1">Belongs to the sigma-70 factor family. ECF subfamily.</text>
</comment>
<dbReference type="eggNOG" id="COG1595">
    <property type="taxonomic scope" value="Bacteria"/>
</dbReference>
<dbReference type="SUPFAM" id="SSF88946">
    <property type="entry name" value="Sigma2 domain of RNA polymerase sigma factors"/>
    <property type="match status" value="1"/>
</dbReference>
<protein>
    <submittedName>
        <fullName evidence="9">RNA polymerase, sigma-24 subunit, ECF subfamily</fullName>
    </submittedName>
</protein>
<feature type="domain" description="RNA polymerase sigma-70 region 4" evidence="8">
    <location>
        <begin position="123"/>
        <end position="171"/>
    </location>
</feature>
<keyword evidence="2" id="KW-0805">Transcription regulation</keyword>
<dbReference type="InterPro" id="IPR039425">
    <property type="entry name" value="RNA_pol_sigma-70-like"/>
</dbReference>
<dbReference type="InterPro" id="IPR013325">
    <property type="entry name" value="RNA_pol_sigma_r2"/>
</dbReference>
<dbReference type="EMBL" id="CP002630">
    <property type="protein sequence ID" value="AEB11813.1"/>
    <property type="molecule type" value="Genomic_DNA"/>
</dbReference>
<evidence type="ECO:0000256" key="5">
    <source>
        <dbReference type="ARBA" id="ARBA00023163"/>
    </source>
</evidence>
<feature type="region of interest" description="Disordered" evidence="6">
    <location>
        <begin position="92"/>
        <end position="112"/>
    </location>
</feature>
<dbReference type="InterPro" id="IPR007627">
    <property type="entry name" value="RNA_pol_sigma70_r2"/>
</dbReference>
<reference evidence="9 10" key="1">
    <citation type="journal article" date="2012" name="Stand. Genomic Sci.">
        <title>Complete genome sequence of the aerobic, heterotroph Marinithermus hydrothermalis type strain (T1(T)) from a deep-sea hydrothermal vent chimney.</title>
        <authorList>
            <person name="Copeland A."/>
            <person name="Gu W."/>
            <person name="Yasawong M."/>
            <person name="Lapidus A."/>
            <person name="Lucas S."/>
            <person name="Deshpande S."/>
            <person name="Pagani I."/>
            <person name="Tapia R."/>
            <person name="Cheng J.F."/>
            <person name="Goodwin L.A."/>
            <person name="Pitluck S."/>
            <person name="Liolios K."/>
            <person name="Ivanova N."/>
            <person name="Mavromatis K."/>
            <person name="Mikhailova N."/>
            <person name="Pati A."/>
            <person name="Chen A."/>
            <person name="Palaniappan K."/>
            <person name="Land M."/>
            <person name="Pan C."/>
            <person name="Brambilla E.M."/>
            <person name="Rohde M."/>
            <person name="Tindall B.J."/>
            <person name="Sikorski J."/>
            <person name="Goker M."/>
            <person name="Detter J.C."/>
            <person name="Bristow J."/>
            <person name="Eisen J.A."/>
            <person name="Markowitz V."/>
            <person name="Hugenholtz P."/>
            <person name="Kyrpides N.C."/>
            <person name="Klenk H.P."/>
            <person name="Woyke T."/>
        </authorList>
    </citation>
    <scope>NUCLEOTIDE SEQUENCE [LARGE SCALE GENOMIC DNA]</scope>
    <source>
        <strain evidence="10">DSM 14884 / JCM 11576 / T1</strain>
    </source>
</reference>
<dbReference type="GO" id="GO:0003677">
    <property type="term" value="F:DNA binding"/>
    <property type="evidence" value="ECO:0007669"/>
    <property type="project" value="UniProtKB-KW"/>
</dbReference>
<evidence type="ECO:0000256" key="3">
    <source>
        <dbReference type="ARBA" id="ARBA00023082"/>
    </source>
</evidence>
<evidence type="ECO:0000256" key="6">
    <source>
        <dbReference type="SAM" id="MobiDB-lite"/>
    </source>
</evidence>
<evidence type="ECO:0000256" key="4">
    <source>
        <dbReference type="ARBA" id="ARBA00023125"/>
    </source>
</evidence>
<dbReference type="GO" id="GO:0006352">
    <property type="term" value="P:DNA-templated transcription initiation"/>
    <property type="evidence" value="ECO:0007669"/>
    <property type="project" value="InterPro"/>
</dbReference>
<evidence type="ECO:0000313" key="9">
    <source>
        <dbReference type="EMBL" id="AEB11813.1"/>
    </source>
</evidence>
<keyword evidence="4" id="KW-0238">DNA-binding</keyword>
<dbReference type="SUPFAM" id="SSF88659">
    <property type="entry name" value="Sigma3 and sigma4 domains of RNA polymerase sigma factors"/>
    <property type="match status" value="1"/>
</dbReference>
<dbReference type="InterPro" id="IPR013324">
    <property type="entry name" value="RNA_pol_sigma_r3/r4-like"/>
</dbReference>
<dbReference type="AlphaFoldDB" id="F2NMC5"/>
<dbReference type="RefSeq" id="WP_013703861.1">
    <property type="nucleotide sequence ID" value="NC_015387.1"/>
</dbReference>
<dbReference type="InterPro" id="IPR014284">
    <property type="entry name" value="RNA_pol_sigma-70_dom"/>
</dbReference>
<dbReference type="Gene3D" id="1.10.1740.10">
    <property type="match status" value="1"/>
</dbReference>